<dbReference type="HOGENOM" id="CLU_038238_1_1_4"/>
<dbReference type="AlphaFoldDB" id="A0A0A1FDA3"/>
<evidence type="ECO:0000256" key="5">
    <source>
        <dbReference type="ARBA" id="ARBA00022692"/>
    </source>
</evidence>
<organism evidence="12 13">
    <name type="scientific">Collimonas arenae</name>
    <dbReference type="NCBI Taxonomy" id="279058"/>
    <lineage>
        <taxon>Bacteria</taxon>
        <taxon>Pseudomonadati</taxon>
        <taxon>Pseudomonadota</taxon>
        <taxon>Betaproteobacteria</taxon>
        <taxon>Burkholderiales</taxon>
        <taxon>Oxalobacteraceae</taxon>
        <taxon>Collimonas</taxon>
    </lineage>
</organism>
<dbReference type="Pfam" id="PF13609">
    <property type="entry name" value="Porin_4"/>
    <property type="match status" value="1"/>
</dbReference>
<keyword evidence="6" id="KW-0732">Signal</keyword>
<evidence type="ECO:0000256" key="3">
    <source>
        <dbReference type="ARBA" id="ARBA00022448"/>
    </source>
</evidence>
<dbReference type="PANTHER" id="PTHR34501:SF9">
    <property type="entry name" value="MAJOR OUTER MEMBRANE PROTEIN P.IA"/>
    <property type="match status" value="1"/>
</dbReference>
<dbReference type="EMBL" id="CP009962">
    <property type="protein sequence ID" value="AIY41659.1"/>
    <property type="molecule type" value="Genomic_DNA"/>
</dbReference>
<evidence type="ECO:0000256" key="9">
    <source>
        <dbReference type="ARBA" id="ARBA00023136"/>
    </source>
</evidence>
<dbReference type="GO" id="GO:0015288">
    <property type="term" value="F:porin activity"/>
    <property type="evidence" value="ECO:0007669"/>
    <property type="project" value="UniProtKB-KW"/>
</dbReference>
<keyword evidence="10" id="KW-0998">Cell outer membrane</keyword>
<dbReference type="GO" id="GO:0046930">
    <property type="term" value="C:pore complex"/>
    <property type="evidence" value="ECO:0007669"/>
    <property type="project" value="UniProtKB-KW"/>
</dbReference>
<dbReference type="CDD" id="cd00342">
    <property type="entry name" value="gram_neg_porins"/>
    <property type="match status" value="1"/>
</dbReference>
<proteinExistence type="predicted"/>
<protein>
    <submittedName>
        <fullName evidence="12">Outer membrane protein</fullName>
    </submittedName>
</protein>
<evidence type="ECO:0000256" key="1">
    <source>
        <dbReference type="ARBA" id="ARBA00004571"/>
    </source>
</evidence>
<sequence length="320" mass="34046">MFAAIATFADVAHAQTALTIYGRMDIGAIKQSHDAVILDRGANNVLGFQGTEDLGGGLSALFQLEMRFEPGTGALENNGQRPLFQGQSRVGLNGAFGTIRLGRGLTAVQDPNADYDPFFTNTVGSLINFQTANYDSDPFNPSNSANRFSNALFYNTPVMGGFQLNATVASREPIGIATTDLPVNPVSVSGTYNNGPVSAMLGYERNALSTKFWQAAGSYKIGSANLMASYSQQNQSATVTLNPKTRGWSVGADVVAGPGNVKAGYAQVRQDGHASDKKASIGYWYNLSKRTYLYTDAARTKTGDSGDSINAVDFGIQHSF</sequence>
<evidence type="ECO:0000256" key="6">
    <source>
        <dbReference type="ARBA" id="ARBA00022729"/>
    </source>
</evidence>
<dbReference type="Gene3D" id="2.40.160.10">
    <property type="entry name" value="Porin"/>
    <property type="match status" value="1"/>
</dbReference>
<dbReference type="OrthoDB" id="5293374at2"/>
<gene>
    <name evidence="12" type="ORF">LT85_2501</name>
</gene>
<dbReference type="InterPro" id="IPR050298">
    <property type="entry name" value="Gram-neg_bact_OMP"/>
</dbReference>
<dbReference type="PRINTS" id="PR00184">
    <property type="entry name" value="NEISSPPORIN"/>
</dbReference>
<keyword evidence="3" id="KW-0813">Transport</keyword>
<evidence type="ECO:0000313" key="13">
    <source>
        <dbReference type="Proteomes" id="UP000030302"/>
    </source>
</evidence>
<reference evidence="13" key="1">
    <citation type="journal article" date="2014" name="Soil Biol. Biochem.">
        <title>Structure and function of bacterial communities in ageing soils: Insights from the Mendocino ecological staircase.</title>
        <authorList>
            <person name="Uroz S."/>
            <person name="Tech J.J."/>
            <person name="Sawaya N.A."/>
            <person name="Frey-Klett P."/>
            <person name="Leveau J.H.J."/>
        </authorList>
    </citation>
    <scope>NUCLEOTIDE SEQUENCE [LARGE SCALE GENOMIC DNA]</scope>
    <source>
        <strain evidence="13">Cal35</strain>
    </source>
</reference>
<comment type="subunit">
    <text evidence="2">Homotrimer.</text>
</comment>
<keyword evidence="9" id="KW-0472">Membrane</keyword>
<keyword evidence="5" id="KW-0812">Transmembrane</keyword>
<feature type="domain" description="Porin" evidence="11">
    <location>
        <begin position="3"/>
        <end position="304"/>
    </location>
</feature>
<dbReference type="InterPro" id="IPR033900">
    <property type="entry name" value="Gram_neg_porin_domain"/>
</dbReference>
<keyword evidence="13" id="KW-1185">Reference proteome</keyword>
<dbReference type="STRING" id="279058.LT85_2501"/>
<dbReference type="KEGG" id="care:LT85_2501"/>
<dbReference type="GO" id="GO:0009279">
    <property type="term" value="C:cell outer membrane"/>
    <property type="evidence" value="ECO:0007669"/>
    <property type="project" value="UniProtKB-SubCell"/>
</dbReference>
<accession>A0A0A1FDA3</accession>
<comment type="subcellular location">
    <subcellularLocation>
        <location evidence="1">Cell outer membrane</location>
        <topology evidence="1">Multi-pass membrane protein</topology>
    </subcellularLocation>
</comment>
<keyword evidence="7" id="KW-0406">Ion transport</keyword>
<dbReference type="Proteomes" id="UP000030302">
    <property type="component" value="Chromosome"/>
</dbReference>
<evidence type="ECO:0000313" key="12">
    <source>
        <dbReference type="EMBL" id="AIY41659.1"/>
    </source>
</evidence>
<dbReference type="SUPFAM" id="SSF56935">
    <property type="entry name" value="Porins"/>
    <property type="match status" value="1"/>
</dbReference>
<evidence type="ECO:0000259" key="11">
    <source>
        <dbReference type="Pfam" id="PF13609"/>
    </source>
</evidence>
<keyword evidence="4" id="KW-1134">Transmembrane beta strand</keyword>
<evidence type="ECO:0000256" key="7">
    <source>
        <dbReference type="ARBA" id="ARBA00023065"/>
    </source>
</evidence>
<dbReference type="InterPro" id="IPR002299">
    <property type="entry name" value="Porin_Neis"/>
</dbReference>
<dbReference type="InterPro" id="IPR023614">
    <property type="entry name" value="Porin_dom_sf"/>
</dbReference>
<evidence type="ECO:0000256" key="2">
    <source>
        <dbReference type="ARBA" id="ARBA00011233"/>
    </source>
</evidence>
<name>A0A0A1FDA3_9BURK</name>
<keyword evidence="8" id="KW-0626">Porin</keyword>
<evidence type="ECO:0000256" key="4">
    <source>
        <dbReference type="ARBA" id="ARBA00022452"/>
    </source>
</evidence>
<evidence type="ECO:0000256" key="10">
    <source>
        <dbReference type="ARBA" id="ARBA00023237"/>
    </source>
</evidence>
<dbReference type="PANTHER" id="PTHR34501">
    <property type="entry name" value="PROTEIN YDDL-RELATED"/>
    <property type="match status" value="1"/>
</dbReference>
<dbReference type="GO" id="GO:0006811">
    <property type="term" value="P:monoatomic ion transport"/>
    <property type="evidence" value="ECO:0007669"/>
    <property type="project" value="UniProtKB-KW"/>
</dbReference>
<evidence type="ECO:0000256" key="8">
    <source>
        <dbReference type="ARBA" id="ARBA00023114"/>
    </source>
</evidence>